<evidence type="ECO:0000313" key="3">
    <source>
        <dbReference type="Proteomes" id="UP000282454"/>
    </source>
</evidence>
<sequence>MPKVTTLTARRARVHESAPLPVLDAARHRQWSRAAKVARESDPPLFVPRDLSDEVTAWMRLARAGGGFLLLIGTSSVGKTRLLFESARAELGDFRLLAPELGDGRAVNELAAAAPSSPVVVWLDELQRFLAGPYFAPDETAGHRPVNAESMRLLLDGDTPVIVLATLWPDHLDQLHATDTVDGVTKPRHPAAASVLALRTSQLRVNTFSAAEKHRASVLAAHDPRLASATAAGAEFNVTETLAGVPRIMQRYLEASATRQAVVHAAIDARRLGIQGVLTPELLRDAARGYLTGVHTDDTGLDQARTELARTDRRDDAATAPLLVVPTADHRDILGYTVADYLLQELLPKRRSQLLSDTAWNALIRHTHNPDDRRRLARQAERRMQYRHAQSVHHHLATAGDRLAQIEVVNRLVEQDNGREAETFLTALAAAGDVYATSRRVDLLVRLGRAGEAEKVLADLAAAGDADAAHRLIDTLVEQGRADEAAPLLAAHAVTYAAYRQARRQQESQQQLQQQARQQLQQQLQQQQQQQIDLLVSGAMATANRVDHLTEVGDWSALRALADAGNSGAASRVVEHLAANREWQALWDEVHAGTEYAVDRLIAFLVNTGQREEAERLRKWGLASDGSPSRPW</sequence>
<name>A0A421BC90_9PSEU</name>
<evidence type="ECO:0000313" key="2">
    <source>
        <dbReference type="EMBL" id="RLK61951.1"/>
    </source>
</evidence>
<dbReference type="Proteomes" id="UP000282454">
    <property type="component" value="Unassembled WGS sequence"/>
</dbReference>
<gene>
    <name evidence="2" type="ORF">CLV68_2500</name>
</gene>
<keyword evidence="1" id="KW-0175">Coiled coil</keyword>
<organism evidence="2 3">
    <name type="scientific">Actinokineospora cianjurensis</name>
    <dbReference type="NCBI Taxonomy" id="585224"/>
    <lineage>
        <taxon>Bacteria</taxon>
        <taxon>Bacillati</taxon>
        <taxon>Actinomycetota</taxon>
        <taxon>Actinomycetes</taxon>
        <taxon>Pseudonocardiales</taxon>
        <taxon>Pseudonocardiaceae</taxon>
        <taxon>Actinokineospora</taxon>
    </lineage>
</organism>
<dbReference type="EMBL" id="RCDD01000001">
    <property type="protein sequence ID" value="RLK61951.1"/>
    <property type="molecule type" value="Genomic_DNA"/>
</dbReference>
<feature type="coiled-coil region" evidence="1">
    <location>
        <begin position="499"/>
        <end position="530"/>
    </location>
</feature>
<dbReference type="AlphaFoldDB" id="A0A421BC90"/>
<proteinExistence type="predicted"/>
<keyword evidence="3" id="KW-1185">Reference proteome</keyword>
<reference evidence="2 3" key="1">
    <citation type="submission" date="2018-10" db="EMBL/GenBank/DDBJ databases">
        <title>Genomic Encyclopedia of Archaeal and Bacterial Type Strains, Phase II (KMG-II): from individual species to whole genera.</title>
        <authorList>
            <person name="Goeker M."/>
        </authorList>
    </citation>
    <scope>NUCLEOTIDE SEQUENCE [LARGE SCALE GENOMIC DNA]</scope>
    <source>
        <strain evidence="2 3">DSM 45657</strain>
    </source>
</reference>
<evidence type="ECO:0000256" key="1">
    <source>
        <dbReference type="SAM" id="Coils"/>
    </source>
</evidence>
<accession>A0A421BC90</accession>
<comment type="caution">
    <text evidence="2">The sequence shown here is derived from an EMBL/GenBank/DDBJ whole genome shotgun (WGS) entry which is preliminary data.</text>
</comment>
<protein>
    <submittedName>
        <fullName evidence="2">Uncharacterized protein</fullName>
    </submittedName>
</protein>